<feature type="compositionally biased region" description="Pro residues" evidence="1">
    <location>
        <begin position="498"/>
        <end position="509"/>
    </location>
</feature>
<feature type="region of interest" description="Disordered" evidence="1">
    <location>
        <begin position="332"/>
        <end position="362"/>
    </location>
</feature>
<gene>
    <name evidence="2" type="ORF">DUNSADRAFT_5277</name>
</gene>
<feature type="region of interest" description="Disordered" evidence="1">
    <location>
        <begin position="465"/>
        <end position="548"/>
    </location>
</feature>
<accession>A0ABQ7GQJ9</accession>
<reference evidence="2" key="1">
    <citation type="submission" date="2017-08" db="EMBL/GenBank/DDBJ databases">
        <authorList>
            <person name="Polle J.E."/>
            <person name="Barry K."/>
            <person name="Cushman J."/>
            <person name="Schmutz J."/>
            <person name="Tran D."/>
            <person name="Hathwaick L.T."/>
            <person name="Yim W.C."/>
            <person name="Jenkins J."/>
            <person name="Mckie-Krisberg Z.M."/>
            <person name="Prochnik S."/>
            <person name="Lindquist E."/>
            <person name="Dockter R.B."/>
            <person name="Adam C."/>
            <person name="Molina H."/>
            <person name="Bunkerborg J."/>
            <person name="Jin E."/>
            <person name="Buchheim M."/>
            <person name="Magnuson J."/>
        </authorList>
    </citation>
    <scope>NUCLEOTIDE SEQUENCE</scope>
    <source>
        <strain evidence="2">CCAP 19/18</strain>
    </source>
</reference>
<feature type="region of interest" description="Disordered" evidence="1">
    <location>
        <begin position="130"/>
        <end position="156"/>
    </location>
</feature>
<evidence type="ECO:0000313" key="3">
    <source>
        <dbReference type="Proteomes" id="UP000815325"/>
    </source>
</evidence>
<dbReference type="EMBL" id="MU069638">
    <property type="protein sequence ID" value="KAF5836885.1"/>
    <property type="molecule type" value="Genomic_DNA"/>
</dbReference>
<sequence length="851" mass="87928">MHVGKAGTNYAADSLHALSWQGCICYKHGLSSPFTQVHLQQLQSRLVWRDSSKVQALNHSADSKRSTAKGSKPSNKQQQQQKQKQWRRQSNTRLVPSSRPAENKSARTKKVPLHVQIEELLEECKAHQHWAPTPGPAVQHSDQGQGRHRTESASAGREALSKLLRLAELCSLWDTAQGQAARQQALATSLSAAPSAHTARIAHPHEAARLASNAPTSSATPFGASGTNRQGTGAASASRPQGMGVNRRSGWHEEHMHQGPVLGPLQAPGQHTLPGPPWISTPPDLPTRMGACADRLLAAIALYVSPSPTPSSPSAATLLDTWSHTVIPSEQERQGGATAGLAPIPVHPSQASLAPLPNDSNPTDRTPHITLNQHSASFAWDIESASQLAHAMAATQRYHAGLCAHVERATVQHAQAHGRVEIRCAARIMAAWAKLGHAPSQASLAALLHASGAAMHEMAASLAPTPAAPLPRAPTGPLHSRNPSSLPNPALLRAMPQQTPPSGPQPPTHTPTLQASGWATDQAAAPAIAPATAQATGPAHSPKLSSSSGQAIHLAATPAVTPAAAQGSAPAHSRKLQASSDPDIALASAPAVAPASAPAQSHKLQASARAIADLAWAASQLDSWEARVGSGSRTVVGYAGRAASTPPPSPLTWVNRGTGGGGKRSDGSGSSDSTDKQTNVRSSVGDVGWGGGAGSCLAPTAAPLNAALLLLPSHGARPSSAPAMAAHTTTATAAALAEAADDGYGSGGLQAHTGGDGRIAPLDLAQAQQAWLEALQQCSLPHLPALNLAAEAKCVPETKPVQSGKQSPDKRVGGLAQAQQAWLDALQQRSLPHLPALNLAGEHRDCRLSAL</sequence>
<comment type="caution">
    <text evidence="2">The sequence shown here is derived from an EMBL/GenBank/DDBJ whole genome shotgun (WGS) entry which is preliminary data.</text>
</comment>
<name>A0ABQ7GQJ9_DUNSA</name>
<dbReference type="Proteomes" id="UP000815325">
    <property type="component" value="Unassembled WGS sequence"/>
</dbReference>
<evidence type="ECO:0000313" key="2">
    <source>
        <dbReference type="EMBL" id="KAF5836885.1"/>
    </source>
</evidence>
<proteinExistence type="predicted"/>
<feature type="region of interest" description="Disordered" evidence="1">
    <location>
        <begin position="639"/>
        <end position="686"/>
    </location>
</feature>
<protein>
    <submittedName>
        <fullName evidence="2">Uncharacterized protein</fullName>
    </submittedName>
</protein>
<keyword evidence="3" id="KW-1185">Reference proteome</keyword>
<feature type="compositionally biased region" description="Polar residues" evidence="1">
    <location>
        <begin position="213"/>
        <end position="239"/>
    </location>
</feature>
<feature type="compositionally biased region" description="Low complexity" evidence="1">
    <location>
        <begin position="519"/>
        <end position="539"/>
    </location>
</feature>
<evidence type="ECO:0000256" key="1">
    <source>
        <dbReference type="SAM" id="MobiDB-lite"/>
    </source>
</evidence>
<organism evidence="2 3">
    <name type="scientific">Dunaliella salina</name>
    <name type="common">Green alga</name>
    <name type="synonym">Protococcus salinus</name>
    <dbReference type="NCBI Taxonomy" id="3046"/>
    <lineage>
        <taxon>Eukaryota</taxon>
        <taxon>Viridiplantae</taxon>
        <taxon>Chlorophyta</taxon>
        <taxon>core chlorophytes</taxon>
        <taxon>Chlorophyceae</taxon>
        <taxon>CS clade</taxon>
        <taxon>Chlamydomonadales</taxon>
        <taxon>Dunaliellaceae</taxon>
        <taxon>Dunaliella</taxon>
    </lineage>
</organism>
<feature type="region of interest" description="Disordered" evidence="1">
    <location>
        <begin position="210"/>
        <end position="247"/>
    </location>
</feature>
<feature type="region of interest" description="Disordered" evidence="1">
    <location>
        <begin position="56"/>
        <end position="110"/>
    </location>
</feature>